<dbReference type="EMBL" id="KZ679258">
    <property type="protein sequence ID" value="PTB43796.1"/>
    <property type="molecule type" value="Genomic_DNA"/>
</dbReference>
<dbReference type="OrthoDB" id="4896195at2759"/>
<organism evidence="2 3">
    <name type="scientific">Trichoderma asperellum (strain ATCC 204424 / CBS 433.97 / NBRC 101777)</name>
    <dbReference type="NCBI Taxonomy" id="1042311"/>
    <lineage>
        <taxon>Eukaryota</taxon>
        <taxon>Fungi</taxon>
        <taxon>Dikarya</taxon>
        <taxon>Ascomycota</taxon>
        <taxon>Pezizomycotina</taxon>
        <taxon>Sordariomycetes</taxon>
        <taxon>Hypocreomycetidae</taxon>
        <taxon>Hypocreales</taxon>
        <taxon>Hypocreaceae</taxon>
        <taxon>Trichoderma</taxon>
    </lineage>
</organism>
<dbReference type="Proteomes" id="UP000240493">
    <property type="component" value="Unassembled WGS sequence"/>
</dbReference>
<feature type="region of interest" description="Disordered" evidence="1">
    <location>
        <begin position="57"/>
        <end position="78"/>
    </location>
</feature>
<feature type="compositionally biased region" description="Acidic residues" evidence="1">
    <location>
        <begin position="63"/>
        <end position="72"/>
    </location>
</feature>
<accession>A0A2T3ZG66</accession>
<dbReference type="AlphaFoldDB" id="A0A2T3ZG66"/>
<protein>
    <submittedName>
        <fullName evidence="2">Uncharacterized protein</fullName>
    </submittedName>
</protein>
<proteinExistence type="predicted"/>
<evidence type="ECO:0000256" key="1">
    <source>
        <dbReference type="SAM" id="MobiDB-lite"/>
    </source>
</evidence>
<name>A0A2T3ZG66_TRIA4</name>
<evidence type="ECO:0000313" key="3">
    <source>
        <dbReference type="Proteomes" id="UP000240493"/>
    </source>
</evidence>
<reference evidence="2 3" key="1">
    <citation type="submission" date="2016-07" db="EMBL/GenBank/DDBJ databases">
        <title>Multiple horizontal gene transfer events from other fungi enriched the ability of initially mycotrophic Trichoderma (Ascomycota) to feed on dead plant biomass.</title>
        <authorList>
            <consortium name="DOE Joint Genome Institute"/>
            <person name="Aerts A."/>
            <person name="Atanasova L."/>
            <person name="Chenthamara K."/>
            <person name="Zhang J."/>
            <person name="Grujic M."/>
            <person name="Henrissat B."/>
            <person name="Kuo A."/>
            <person name="Salamov A."/>
            <person name="Lipzen A."/>
            <person name="Labutti K."/>
            <person name="Barry K."/>
            <person name="Miao Y."/>
            <person name="Rahimi M.J."/>
            <person name="Shen Q."/>
            <person name="Grigoriev I.V."/>
            <person name="Kubicek C.P."/>
            <person name="Druzhinina I.S."/>
        </authorList>
    </citation>
    <scope>NUCLEOTIDE SEQUENCE [LARGE SCALE GENOMIC DNA]</scope>
    <source>
        <strain evidence="2 3">CBS 433.97</strain>
    </source>
</reference>
<sequence>MAPRQEVAAASPSTLRRLRLQAEQPFRHNRISRRRVQPLLKKNIQYICTTLSEGRVSSIREETDTETETETEAETRWERSTRGDAKTFWVEQLYRYEEL</sequence>
<evidence type="ECO:0000313" key="2">
    <source>
        <dbReference type="EMBL" id="PTB43796.1"/>
    </source>
</evidence>
<gene>
    <name evidence="2" type="ORF">M441DRAFT_54956</name>
</gene>
<keyword evidence="3" id="KW-1185">Reference proteome</keyword>